<keyword evidence="5" id="KW-0862">Zinc</keyword>
<dbReference type="GO" id="GO:0010044">
    <property type="term" value="P:response to aluminum ion"/>
    <property type="evidence" value="ECO:0007669"/>
    <property type="project" value="InterPro"/>
</dbReference>
<keyword evidence="2" id="KW-0479">Metal-binding</keyword>
<dbReference type="Pfam" id="PF23115">
    <property type="entry name" value="zf-C2H2_STOP2_3rd"/>
    <property type="match status" value="1"/>
</dbReference>
<evidence type="ECO:0000256" key="2">
    <source>
        <dbReference type="ARBA" id="ARBA00022723"/>
    </source>
</evidence>
<dbReference type="Gene3D" id="3.30.160.60">
    <property type="entry name" value="Classic Zinc Finger"/>
    <property type="match status" value="2"/>
</dbReference>
<feature type="domain" description="C2H2-type" evidence="11">
    <location>
        <begin position="225"/>
        <end position="252"/>
    </location>
</feature>
<comment type="caution">
    <text evidence="12">The sequence shown here is derived from an EMBL/GenBank/DDBJ whole genome shotgun (WGS) entry which is preliminary data.</text>
</comment>
<dbReference type="SMART" id="SM00355">
    <property type="entry name" value="ZnF_C2H2"/>
    <property type="match status" value="3"/>
</dbReference>
<evidence type="ECO:0000313" key="13">
    <source>
        <dbReference type="Proteomes" id="UP000092600"/>
    </source>
</evidence>
<dbReference type="InterPro" id="IPR044300">
    <property type="entry name" value="STOP1/2"/>
</dbReference>
<reference evidence="12 13" key="1">
    <citation type="journal article" date="2016" name="DNA Res.">
        <title>The draft genome of MD-2 pineapple using hybrid error correction of long reads.</title>
        <authorList>
            <person name="Redwan R.M."/>
            <person name="Saidin A."/>
            <person name="Kumar S.V."/>
        </authorList>
    </citation>
    <scope>NUCLEOTIDE SEQUENCE [LARGE SCALE GENOMIC DNA]</scope>
    <source>
        <strain evidence="13">cv. MD2</strain>
        <tissue evidence="12">Leaf</tissue>
    </source>
</reference>
<dbReference type="GO" id="GO:0008270">
    <property type="term" value="F:zinc ion binding"/>
    <property type="evidence" value="ECO:0007669"/>
    <property type="project" value="UniProtKB-KW"/>
</dbReference>
<dbReference type="Proteomes" id="UP000092600">
    <property type="component" value="Unassembled WGS sequence"/>
</dbReference>
<sequence length="394" mass="43058">MIPGATAPYFQHNHQNFQMFDGIDELLPPSTGGHVDGQAQNLMYNLSVLKDKIQQLQTLVGFLVAPSPARPEPAAVAVSGAEVVIQEIIGAASSMMYAFQQAELGSLGTSRGAIREEEMSPHNNHVKSAYDGSSQATSEVIDHVLHNIDASGARKGLYTNVHEANYNCNNSIMSPATKAPHQRVNGSSSTKNSDKGNSTEHEQAGSLSCDIIELDAADLLAKYTHYCQVCGKGFKRDANLRMHMRAHGDEYKTNSALTKPPKGGNCGKGAAADCAAAARRYSCPHEGCRWNWKHAKFRPLKSIICAKNHYKRSHCPKMYVCNRCNGKQFSVLSDLRTHEKHCGDTKWLCSCGTTFSRKDKLMGHVALFVGHAPVAGCFGKQREKGEEKDFMEST</sequence>
<protein>
    <submittedName>
        <fullName evidence="12">Zinc finger protein STOP</fullName>
    </submittedName>
</protein>
<dbReference type="STRING" id="4615.A0A199UR14"/>
<evidence type="ECO:0000256" key="9">
    <source>
        <dbReference type="PROSITE-ProRule" id="PRU00042"/>
    </source>
</evidence>
<dbReference type="InterPro" id="IPR059161">
    <property type="entry name" value="Znf-C2H2_STOP1/2_3rd"/>
</dbReference>
<dbReference type="PANTHER" id="PTHR46352:SF8">
    <property type="entry name" value="PROTEIN SENSITIVE TO PROTON RHIZOTOXICITY 2"/>
    <property type="match status" value="1"/>
</dbReference>
<evidence type="ECO:0000256" key="3">
    <source>
        <dbReference type="ARBA" id="ARBA00022737"/>
    </source>
</evidence>
<dbReference type="FunFam" id="3.30.160.60:FF:000145">
    <property type="entry name" value="Zinc finger protein 574"/>
    <property type="match status" value="1"/>
</dbReference>
<dbReference type="AlphaFoldDB" id="A0A199UR14"/>
<dbReference type="SUPFAM" id="SSF57667">
    <property type="entry name" value="beta-beta-alpha zinc fingers"/>
    <property type="match status" value="1"/>
</dbReference>
<dbReference type="PROSITE" id="PS00028">
    <property type="entry name" value="ZINC_FINGER_C2H2_1"/>
    <property type="match status" value="1"/>
</dbReference>
<dbReference type="GO" id="GO:0010447">
    <property type="term" value="P:response to acidic pH"/>
    <property type="evidence" value="ECO:0007669"/>
    <property type="project" value="InterPro"/>
</dbReference>
<name>A0A199UR14_ANACO</name>
<evidence type="ECO:0000256" key="10">
    <source>
        <dbReference type="SAM" id="MobiDB-lite"/>
    </source>
</evidence>
<dbReference type="Pfam" id="PF23118">
    <property type="entry name" value="zf-C2H2_STOP2_C"/>
    <property type="match status" value="1"/>
</dbReference>
<keyword evidence="8" id="KW-0539">Nucleus</keyword>
<proteinExistence type="predicted"/>
<keyword evidence="3" id="KW-0677">Repeat</keyword>
<keyword evidence="4 9" id="KW-0863">Zinc-finger</keyword>
<evidence type="ECO:0000313" key="12">
    <source>
        <dbReference type="EMBL" id="OAY67060.1"/>
    </source>
</evidence>
<evidence type="ECO:0000256" key="1">
    <source>
        <dbReference type="ARBA" id="ARBA00004123"/>
    </source>
</evidence>
<dbReference type="InterPro" id="IPR058196">
    <property type="entry name" value="zf-C2H2_STOP1/2_C"/>
</dbReference>
<dbReference type="Pfam" id="PF00096">
    <property type="entry name" value="zf-C2H2"/>
    <property type="match status" value="1"/>
</dbReference>
<comment type="subcellular location">
    <subcellularLocation>
        <location evidence="1">Nucleus</location>
    </subcellularLocation>
</comment>
<dbReference type="PROSITE" id="PS50157">
    <property type="entry name" value="ZINC_FINGER_C2H2_2"/>
    <property type="match status" value="1"/>
</dbReference>
<keyword evidence="7" id="KW-0804">Transcription</keyword>
<keyword evidence="6" id="KW-0805">Transcription regulation</keyword>
<evidence type="ECO:0000256" key="4">
    <source>
        <dbReference type="ARBA" id="ARBA00022771"/>
    </source>
</evidence>
<dbReference type="InterPro" id="IPR036236">
    <property type="entry name" value="Znf_C2H2_sf"/>
</dbReference>
<gene>
    <name evidence="12" type="ORF">ACMD2_11951</name>
</gene>
<dbReference type="PANTHER" id="PTHR46352">
    <property type="entry name" value="PROTEIN SENSITIVE TO PROTON RHIZOTOXICITY 1"/>
    <property type="match status" value="1"/>
</dbReference>
<accession>A0A199UR14</accession>
<feature type="region of interest" description="Disordered" evidence="10">
    <location>
        <begin position="172"/>
        <end position="202"/>
    </location>
</feature>
<evidence type="ECO:0000259" key="11">
    <source>
        <dbReference type="PROSITE" id="PS50157"/>
    </source>
</evidence>
<dbReference type="EMBL" id="LSRQ01005754">
    <property type="protein sequence ID" value="OAY67060.1"/>
    <property type="molecule type" value="Genomic_DNA"/>
</dbReference>
<evidence type="ECO:0000256" key="8">
    <source>
        <dbReference type="ARBA" id="ARBA00023242"/>
    </source>
</evidence>
<evidence type="ECO:0000256" key="5">
    <source>
        <dbReference type="ARBA" id="ARBA00022833"/>
    </source>
</evidence>
<evidence type="ECO:0000256" key="7">
    <source>
        <dbReference type="ARBA" id="ARBA00023163"/>
    </source>
</evidence>
<evidence type="ECO:0000256" key="6">
    <source>
        <dbReference type="ARBA" id="ARBA00023015"/>
    </source>
</evidence>
<feature type="compositionally biased region" description="Basic and acidic residues" evidence="10">
    <location>
        <begin position="192"/>
        <end position="202"/>
    </location>
</feature>
<dbReference type="GO" id="GO:0005634">
    <property type="term" value="C:nucleus"/>
    <property type="evidence" value="ECO:0007669"/>
    <property type="project" value="UniProtKB-SubCell"/>
</dbReference>
<dbReference type="InterPro" id="IPR013087">
    <property type="entry name" value="Znf_C2H2_type"/>
</dbReference>
<organism evidence="12 13">
    <name type="scientific">Ananas comosus</name>
    <name type="common">Pineapple</name>
    <name type="synonym">Ananas ananas</name>
    <dbReference type="NCBI Taxonomy" id="4615"/>
    <lineage>
        <taxon>Eukaryota</taxon>
        <taxon>Viridiplantae</taxon>
        <taxon>Streptophyta</taxon>
        <taxon>Embryophyta</taxon>
        <taxon>Tracheophyta</taxon>
        <taxon>Spermatophyta</taxon>
        <taxon>Magnoliopsida</taxon>
        <taxon>Liliopsida</taxon>
        <taxon>Poales</taxon>
        <taxon>Bromeliaceae</taxon>
        <taxon>Bromelioideae</taxon>
        <taxon>Ananas</taxon>
    </lineage>
</organism>